<name>A0A849C0F6_9NOCA</name>
<organism evidence="1 2">
    <name type="scientific">Nocardia uniformis</name>
    <dbReference type="NCBI Taxonomy" id="53432"/>
    <lineage>
        <taxon>Bacteria</taxon>
        <taxon>Bacillati</taxon>
        <taxon>Actinomycetota</taxon>
        <taxon>Actinomycetes</taxon>
        <taxon>Mycobacteriales</taxon>
        <taxon>Nocardiaceae</taxon>
        <taxon>Nocardia</taxon>
    </lineage>
</organism>
<dbReference type="AlphaFoldDB" id="A0A849C0F6"/>
<comment type="caution">
    <text evidence="1">The sequence shown here is derived from an EMBL/GenBank/DDBJ whole genome shotgun (WGS) entry which is preliminary data.</text>
</comment>
<evidence type="ECO:0000313" key="1">
    <source>
        <dbReference type="EMBL" id="NNH69980.1"/>
    </source>
</evidence>
<proteinExistence type="predicted"/>
<accession>A0A849C0F6</accession>
<protein>
    <submittedName>
        <fullName evidence="1">Uncharacterized protein</fullName>
    </submittedName>
</protein>
<dbReference type="EMBL" id="JABELX010000003">
    <property type="protein sequence ID" value="NNH69980.1"/>
    <property type="molecule type" value="Genomic_DNA"/>
</dbReference>
<keyword evidence="2" id="KW-1185">Reference proteome</keyword>
<evidence type="ECO:0000313" key="2">
    <source>
        <dbReference type="Proteomes" id="UP000586827"/>
    </source>
</evidence>
<reference evidence="1 2" key="1">
    <citation type="submission" date="2020-05" db="EMBL/GenBank/DDBJ databases">
        <title>MicrobeNet Type strains.</title>
        <authorList>
            <person name="Nicholson A.C."/>
        </authorList>
    </citation>
    <scope>NUCLEOTIDE SEQUENCE [LARGE SCALE GENOMIC DNA]</scope>
    <source>
        <strain evidence="1 2">JCM 3224</strain>
    </source>
</reference>
<dbReference type="Proteomes" id="UP000586827">
    <property type="component" value="Unassembled WGS sequence"/>
</dbReference>
<gene>
    <name evidence="1" type="ORF">HLB23_08905</name>
</gene>
<dbReference type="RefSeq" id="WP_067518369.1">
    <property type="nucleotide sequence ID" value="NZ_JABELX010000003.1"/>
</dbReference>
<sequence>MIVSSPSRYEFILDGELSERALAAFPELSGRHRALTTSLFGPVPDGTIMRGILARIDDLGLTLLEMRRLPD</sequence>